<evidence type="ECO:0000256" key="1">
    <source>
        <dbReference type="ARBA" id="ARBA00022603"/>
    </source>
</evidence>
<name>A0ABX0TSG5_9SPHN</name>
<dbReference type="GO" id="GO:0008168">
    <property type="term" value="F:methyltransferase activity"/>
    <property type="evidence" value="ECO:0007669"/>
    <property type="project" value="UniProtKB-KW"/>
</dbReference>
<dbReference type="PANTHER" id="PTHR18895:SF74">
    <property type="entry name" value="MTRF1L RELEASE FACTOR GLUTAMINE METHYLTRANSFERASE"/>
    <property type="match status" value="1"/>
</dbReference>
<dbReference type="Gene3D" id="3.40.50.150">
    <property type="entry name" value="Vaccinia Virus protein VP39"/>
    <property type="match status" value="1"/>
</dbReference>
<evidence type="ECO:0000313" key="5">
    <source>
        <dbReference type="Proteomes" id="UP000727456"/>
    </source>
</evidence>
<comment type="caution">
    <text evidence="4">The sequence shown here is derived from an EMBL/GenBank/DDBJ whole genome shotgun (WGS) entry which is preliminary data.</text>
</comment>
<dbReference type="Proteomes" id="UP000727456">
    <property type="component" value="Unassembled WGS sequence"/>
</dbReference>
<keyword evidence="5" id="KW-1185">Reference proteome</keyword>
<dbReference type="InterPro" id="IPR050320">
    <property type="entry name" value="N5-glutamine_MTase"/>
</dbReference>
<dbReference type="InterPro" id="IPR002052">
    <property type="entry name" value="DNA_methylase_N6_adenine_CS"/>
</dbReference>
<dbReference type="InterPro" id="IPR029063">
    <property type="entry name" value="SAM-dependent_MTases_sf"/>
</dbReference>
<protein>
    <submittedName>
        <fullName evidence="4">Methylase of polypeptide subunit release factors</fullName>
    </submittedName>
</protein>
<reference evidence="4 5" key="1">
    <citation type="submission" date="2020-03" db="EMBL/GenBank/DDBJ databases">
        <title>Genomic Encyclopedia of Type Strains, Phase III (KMG-III): the genomes of soil and plant-associated and newly described type strains.</title>
        <authorList>
            <person name="Whitman W."/>
        </authorList>
    </citation>
    <scope>NUCLEOTIDE SEQUENCE [LARGE SCALE GENOMIC DNA]</scope>
    <source>
        <strain evidence="4 5">CECT 8804</strain>
    </source>
</reference>
<dbReference type="RefSeq" id="WP_167073287.1">
    <property type="nucleotide sequence ID" value="NZ_JAAOZC010000004.1"/>
</dbReference>
<dbReference type="Pfam" id="PF05175">
    <property type="entry name" value="MTS"/>
    <property type="match status" value="1"/>
</dbReference>
<gene>
    <name evidence="4" type="ORF">FHS31_002085</name>
</gene>
<evidence type="ECO:0000259" key="3">
    <source>
        <dbReference type="Pfam" id="PF05175"/>
    </source>
</evidence>
<dbReference type="PROSITE" id="PS00092">
    <property type="entry name" value="N6_MTASE"/>
    <property type="match status" value="1"/>
</dbReference>
<keyword evidence="1 4" id="KW-0808">Transferase</keyword>
<evidence type="ECO:0000256" key="2">
    <source>
        <dbReference type="ARBA" id="ARBA00022691"/>
    </source>
</evidence>
<dbReference type="PANTHER" id="PTHR18895">
    <property type="entry name" value="HEMK METHYLTRANSFERASE"/>
    <property type="match status" value="1"/>
</dbReference>
<accession>A0ABX0TSG5</accession>
<proteinExistence type="predicted"/>
<organism evidence="4 5">
    <name type="scientific">Sphingomonas vulcanisoli</name>
    <dbReference type="NCBI Taxonomy" id="1658060"/>
    <lineage>
        <taxon>Bacteria</taxon>
        <taxon>Pseudomonadati</taxon>
        <taxon>Pseudomonadota</taxon>
        <taxon>Alphaproteobacteria</taxon>
        <taxon>Sphingomonadales</taxon>
        <taxon>Sphingomonadaceae</taxon>
        <taxon>Sphingomonas</taxon>
    </lineage>
</organism>
<dbReference type="SUPFAM" id="SSF53335">
    <property type="entry name" value="S-adenosyl-L-methionine-dependent methyltransferases"/>
    <property type="match status" value="1"/>
</dbReference>
<dbReference type="EMBL" id="JAAOZC010000004">
    <property type="protein sequence ID" value="NIJ08468.1"/>
    <property type="molecule type" value="Genomic_DNA"/>
</dbReference>
<evidence type="ECO:0000313" key="4">
    <source>
        <dbReference type="EMBL" id="NIJ08468.1"/>
    </source>
</evidence>
<dbReference type="InterPro" id="IPR007848">
    <property type="entry name" value="Small_mtfrase_dom"/>
</dbReference>
<keyword evidence="2" id="KW-0949">S-adenosyl-L-methionine</keyword>
<keyword evidence="1 4" id="KW-0489">Methyltransferase</keyword>
<dbReference type="CDD" id="cd02440">
    <property type="entry name" value="AdoMet_MTases"/>
    <property type="match status" value="1"/>
</dbReference>
<dbReference type="GO" id="GO:0032259">
    <property type="term" value="P:methylation"/>
    <property type="evidence" value="ECO:0007669"/>
    <property type="project" value="UniProtKB-KW"/>
</dbReference>
<feature type="domain" description="Methyltransferase small" evidence="3">
    <location>
        <begin position="138"/>
        <end position="255"/>
    </location>
</feature>
<sequence>MAHPSDHEKSRSSLLRVLGLLKQQDYKFVTPTPATHARVIARPDRQEAHSLEDVLGWSLSFRPGVLPPDVEACLADAGMLSTGTAGQRSLIRVSWLEGNLYLHSAYPTDDPDSVFFGPDSYRFAALIERELRLEPSQPNARIVDIGTGSGVGAITAALLCPSADVVMTDINSAALGFARLNAQAAGVEIQAVETRGLDGIEGLFDIALINPPFIIDEGERSYRDGGKMHGAELSLDLAKTALDRLRPGGRVILYTGSAIIQGRDALRSALAEVARKAGGDMSYREVDPDVFGEELAKPQYCDVDRIALVNCIIRKTE</sequence>